<accession>K1TKX0</accession>
<dbReference type="AlphaFoldDB" id="K1TKX0"/>
<reference evidence="1" key="1">
    <citation type="journal article" date="2013" name="Environ. Microbiol.">
        <title>Microbiota from the distal guts of lean and obese adolescents exhibit partial functional redundancy besides clear differences in community structure.</title>
        <authorList>
            <person name="Ferrer M."/>
            <person name="Ruiz A."/>
            <person name="Lanza F."/>
            <person name="Haange S.B."/>
            <person name="Oberbach A."/>
            <person name="Till H."/>
            <person name="Bargiela R."/>
            <person name="Campoy C."/>
            <person name="Segura M.T."/>
            <person name="Richter M."/>
            <person name="von Bergen M."/>
            <person name="Seifert J."/>
            <person name="Suarez A."/>
        </authorList>
    </citation>
    <scope>NUCLEOTIDE SEQUENCE</scope>
</reference>
<gene>
    <name evidence="1" type="ORF">LEA_13153</name>
</gene>
<dbReference type="EMBL" id="AJWY01008913">
    <property type="protein sequence ID" value="EKC59886.1"/>
    <property type="molecule type" value="Genomic_DNA"/>
</dbReference>
<feature type="non-terminal residue" evidence="1">
    <location>
        <position position="1"/>
    </location>
</feature>
<evidence type="ECO:0000313" key="1">
    <source>
        <dbReference type="EMBL" id="EKC59886.1"/>
    </source>
</evidence>
<protein>
    <submittedName>
        <fullName evidence="1">Uncharacterized protein</fullName>
    </submittedName>
</protein>
<comment type="caution">
    <text evidence="1">The sequence shown here is derived from an EMBL/GenBank/DDBJ whole genome shotgun (WGS) entry which is preliminary data.</text>
</comment>
<name>K1TKX0_9ZZZZ</name>
<proteinExistence type="predicted"/>
<sequence length="70" mass="7491">LEYSSEYLRFVSYGAVFQIAGTGLVPFIRNMGGAVTAMAAQAVRAGPPIFQQLLDKSDCPLPVVESANKQ</sequence>
<organism evidence="1">
    <name type="scientific">human gut metagenome</name>
    <dbReference type="NCBI Taxonomy" id="408170"/>
    <lineage>
        <taxon>unclassified sequences</taxon>
        <taxon>metagenomes</taxon>
        <taxon>organismal metagenomes</taxon>
    </lineage>
</organism>